<organism evidence="2">
    <name type="scientific">bioreactor metagenome</name>
    <dbReference type="NCBI Taxonomy" id="1076179"/>
    <lineage>
        <taxon>unclassified sequences</taxon>
        <taxon>metagenomes</taxon>
        <taxon>ecological metagenomes</taxon>
    </lineage>
</organism>
<protein>
    <submittedName>
        <fullName evidence="2">Uncharacterized protein</fullName>
    </submittedName>
</protein>
<comment type="caution">
    <text evidence="2">The sequence shown here is derived from an EMBL/GenBank/DDBJ whole genome shotgun (WGS) entry which is preliminary data.</text>
</comment>
<reference evidence="2" key="1">
    <citation type="submission" date="2019-08" db="EMBL/GenBank/DDBJ databases">
        <authorList>
            <person name="Kucharzyk K."/>
            <person name="Murdoch R.W."/>
            <person name="Higgins S."/>
            <person name="Loffler F."/>
        </authorList>
    </citation>
    <scope>NUCLEOTIDE SEQUENCE</scope>
</reference>
<proteinExistence type="predicted"/>
<dbReference type="EMBL" id="VSSQ01104695">
    <property type="protein sequence ID" value="MPN45078.1"/>
    <property type="molecule type" value="Genomic_DNA"/>
</dbReference>
<gene>
    <name evidence="2" type="ORF">SDC9_192645</name>
</gene>
<evidence type="ECO:0000256" key="1">
    <source>
        <dbReference type="SAM" id="MobiDB-lite"/>
    </source>
</evidence>
<sequence length="39" mass="3833">MMDQNGRNSGQTKSGDGAVNRIGGGCTGPGDKAIQPAVS</sequence>
<accession>A0A645I1F2</accession>
<name>A0A645I1F2_9ZZZZ</name>
<feature type="region of interest" description="Disordered" evidence="1">
    <location>
        <begin position="1"/>
        <end position="39"/>
    </location>
</feature>
<feature type="compositionally biased region" description="Polar residues" evidence="1">
    <location>
        <begin position="1"/>
        <end position="14"/>
    </location>
</feature>
<evidence type="ECO:0000313" key="2">
    <source>
        <dbReference type="EMBL" id="MPN45078.1"/>
    </source>
</evidence>
<dbReference type="AlphaFoldDB" id="A0A645I1F2"/>